<dbReference type="FunFam" id="3.30.470.30:FF:000007">
    <property type="entry name" value="DNA ligase B"/>
    <property type="match status" value="1"/>
</dbReference>
<dbReference type="FunFam" id="1.10.287.610:FF:000003">
    <property type="entry name" value="DNA ligase B"/>
    <property type="match status" value="1"/>
</dbReference>
<dbReference type="Pfam" id="PF01653">
    <property type="entry name" value="DNA_ligase_aden"/>
    <property type="match status" value="1"/>
</dbReference>
<dbReference type="NCBIfam" id="NF005987">
    <property type="entry name" value="PRK08097.1"/>
    <property type="match status" value="1"/>
</dbReference>
<evidence type="ECO:0000256" key="3">
    <source>
        <dbReference type="ARBA" id="ARBA00022763"/>
    </source>
</evidence>
<name>A0A078LI66_CITKO</name>
<evidence type="ECO:0000256" key="7">
    <source>
        <dbReference type="HAMAP-Rule" id="MF_01587"/>
    </source>
</evidence>
<dbReference type="InterPro" id="IPR020923">
    <property type="entry name" value="DNA_ligase_B"/>
</dbReference>
<dbReference type="SUPFAM" id="SSF56091">
    <property type="entry name" value="DNA ligase/mRNA capping enzyme, catalytic domain"/>
    <property type="match status" value="1"/>
</dbReference>
<dbReference type="EC" id="6.5.1.2" evidence="7"/>
<dbReference type="InterPro" id="IPR033136">
    <property type="entry name" value="DNA_ligase_CS"/>
</dbReference>
<dbReference type="PATRIC" id="fig|545.12.peg.4740"/>
<accession>A0A078LI66</accession>
<keyword evidence="3 7" id="KW-0227">DNA damage</keyword>
<dbReference type="AlphaFoldDB" id="A0A078LI66"/>
<dbReference type="InterPro" id="IPR018239">
    <property type="entry name" value="DNA_ligase_AS"/>
</dbReference>
<dbReference type="InterPro" id="IPR012340">
    <property type="entry name" value="NA-bd_OB-fold"/>
</dbReference>
<dbReference type="SUPFAM" id="SSF47781">
    <property type="entry name" value="RuvA domain 2-like"/>
    <property type="match status" value="1"/>
</dbReference>
<dbReference type="Pfam" id="PF03120">
    <property type="entry name" value="OB_DNA_ligase"/>
    <property type="match status" value="1"/>
</dbReference>
<dbReference type="InterPro" id="IPR050326">
    <property type="entry name" value="NAD_dep_DNA_ligaseB"/>
</dbReference>
<feature type="signal peptide" evidence="8">
    <location>
        <begin position="1"/>
        <end position="20"/>
    </location>
</feature>
<keyword evidence="4 7" id="KW-0520">NAD</keyword>
<dbReference type="FunFam" id="2.40.50.140:FF:000139">
    <property type="entry name" value="DNA ligase B"/>
    <property type="match status" value="1"/>
</dbReference>
<evidence type="ECO:0000259" key="9">
    <source>
        <dbReference type="SMART" id="SM00532"/>
    </source>
</evidence>
<dbReference type="PROSITE" id="PS01055">
    <property type="entry name" value="DNA_LIGASE_N1"/>
    <property type="match status" value="1"/>
</dbReference>
<dbReference type="InterPro" id="IPR004150">
    <property type="entry name" value="NAD_DNA_ligase_OB"/>
</dbReference>
<comment type="catalytic activity">
    <reaction evidence="6 7">
        <text>NAD(+) + (deoxyribonucleotide)n-3'-hydroxyl + 5'-phospho-(deoxyribonucleotide)m = (deoxyribonucleotide)n+m + AMP + beta-nicotinamide D-nucleotide.</text>
        <dbReference type="EC" id="6.5.1.2"/>
    </reaction>
</comment>
<dbReference type="Gene3D" id="2.40.50.140">
    <property type="entry name" value="Nucleic acid-binding proteins"/>
    <property type="match status" value="1"/>
</dbReference>
<dbReference type="GO" id="GO:0006281">
    <property type="term" value="P:DNA repair"/>
    <property type="evidence" value="ECO:0007669"/>
    <property type="project" value="UniProtKB-KW"/>
</dbReference>
<gene>
    <name evidence="7 10" type="primary">ligB</name>
    <name evidence="10" type="ORF">BN1086_04718</name>
</gene>
<evidence type="ECO:0000256" key="1">
    <source>
        <dbReference type="ARBA" id="ARBA00022598"/>
    </source>
</evidence>
<dbReference type="Gene3D" id="1.10.150.20">
    <property type="entry name" value="5' to 3' exonuclease, C-terminal subdomain"/>
    <property type="match status" value="1"/>
</dbReference>
<keyword evidence="8" id="KW-0732">Signal</keyword>
<dbReference type="PROSITE" id="PS51257">
    <property type="entry name" value="PROKAR_LIPOPROTEIN"/>
    <property type="match status" value="1"/>
</dbReference>
<dbReference type="SMART" id="SM00532">
    <property type="entry name" value="LIGANc"/>
    <property type="match status" value="1"/>
</dbReference>
<dbReference type="EMBL" id="LK931336">
    <property type="protein sequence ID" value="CDZ86470.1"/>
    <property type="molecule type" value="Genomic_DNA"/>
</dbReference>
<dbReference type="PROSITE" id="PS01056">
    <property type="entry name" value="DNA_LIGASE_N2"/>
    <property type="match status" value="1"/>
</dbReference>
<sequence length="560" mass="62896">MRRGKSIVLSLLLWHFPVWAACPDWSPARANDEIARLQQQLAQWNDSYWQQGVSAVEDSVYDQLSAQLVQWQRCFGGDTGAELAPPVSGSLPHPVPHTGVRKLADKQAVQQWMRKHSDLWVQPKVDGVAVTLVYRDGRLVSAISRGNGLKGEDWTQKVRLIPAVPQSTKGALANSTLQGEIFLLRDNHIQRQMGGMNARSKVAGMMMRQNNTSSLQSLSVFIWAWPDGPATMPERLRQLSGAGFGFAQQYSQPVKSADDVERVRTAWWTTGLPFVTDGVVVRTGKEPEARHWMPGQGDWLAAWKYPPVAKVAEVTGVQFAVGKSGKISVVASLAPVMLDDKRVKRVNVGSVRRWEEWDIAPGDHILVSLAGQGIPRIDKVVWRSAQRDKPAPPGNRYNALTCFYATEVCQEQFIARLVWLGSKEALEVDGMGEAGWRVLHQSHRFEHIFSWLALTQEQLQATPGFSKEKSKQLWHQFNLVRHRPFIRWVMAMGIPLTQAALKASGDRSWGQLLARTAEYWQQLPTTGEGRARRVIQWRDNPEIRALGNWLAARHINGFSP</sequence>
<evidence type="ECO:0000313" key="10">
    <source>
        <dbReference type="EMBL" id="CDZ86470.1"/>
    </source>
</evidence>
<feature type="domain" description="NAD-dependent DNA ligase N-terminal" evidence="9">
    <location>
        <begin position="29"/>
        <end position="425"/>
    </location>
</feature>
<feature type="chain" id="PRO_5001741207" description="DNA ligase B" evidence="8">
    <location>
        <begin position="21"/>
        <end position="560"/>
    </location>
</feature>
<evidence type="ECO:0000256" key="6">
    <source>
        <dbReference type="ARBA" id="ARBA00034005"/>
    </source>
</evidence>
<dbReference type="RefSeq" id="WP_200053712.1">
    <property type="nucleotide sequence ID" value="NZ_JADVIE010000006.1"/>
</dbReference>
<dbReference type="HAMAP" id="MF_01587">
    <property type="entry name" value="DNA_ligase_B"/>
    <property type="match status" value="1"/>
</dbReference>
<dbReference type="PANTHER" id="PTHR47810">
    <property type="entry name" value="DNA LIGASE"/>
    <property type="match status" value="1"/>
</dbReference>
<evidence type="ECO:0000256" key="4">
    <source>
        <dbReference type="ARBA" id="ARBA00023027"/>
    </source>
</evidence>
<proteinExistence type="inferred from homology"/>
<comment type="similarity">
    <text evidence="7">Belongs to the NAD-dependent DNA ligase family. LigB subfamily.</text>
</comment>
<evidence type="ECO:0000256" key="5">
    <source>
        <dbReference type="ARBA" id="ARBA00023204"/>
    </source>
</evidence>
<dbReference type="InterPro" id="IPR013840">
    <property type="entry name" value="DNAligase_N"/>
</dbReference>
<dbReference type="Gene3D" id="1.10.287.610">
    <property type="entry name" value="Helix hairpin bin"/>
    <property type="match status" value="1"/>
</dbReference>
<keyword evidence="5 7" id="KW-0234">DNA repair</keyword>
<dbReference type="SUPFAM" id="SSF50249">
    <property type="entry name" value="Nucleic acid-binding proteins"/>
    <property type="match status" value="1"/>
</dbReference>
<evidence type="ECO:0000256" key="8">
    <source>
        <dbReference type="SAM" id="SignalP"/>
    </source>
</evidence>
<reference evidence="10" key="1">
    <citation type="submission" date="2014-06" db="EMBL/GenBank/DDBJ databases">
        <authorList>
            <person name="Urmite Genomes Urmite Genomes"/>
        </authorList>
    </citation>
    <scope>NUCLEOTIDE SEQUENCE</scope>
</reference>
<comment type="function">
    <text evidence="7">Catalyzes the formation of phosphodiester linkages between 5'-phosphoryl and 3'-hydroxyl groups in double-stranded DNA using NAD as a coenzyme and as the energy source for the reaction.</text>
</comment>
<dbReference type="GO" id="GO:0003911">
    <property type="term" value="F:DNA ligase (NAD+) activity"/>
    <property type="evidence" value="ECO:0007669"/>
    <property type="project" value="UniProtKB-UniRule"/>
</dbReference>
<dbReference type="PANTHER" id="PTHR47810:SF1">
    <property type="entry name" value="DNA LIGASE B"/>
    <property type="match status" value="1"/>
</dbReference>
<evidence type="ECO:0000256" key="2">
    <source>
        <dbReference type="ARBA" id="ARBA00022705"/>
    </source>
</evidence>
<dbReference type="InterPro" id="IPR013839">
    <property type="entry name" value="DNAligase_adenylation"/>
</dbReference>
<organism evidence="10">
    <name type="scientific">Citrobacter koseri</name>
    <name type="common">Citrobacter diversus</name>
    <dbReference type="NCBI Taxonomy" id="545"/>
    <lineage>
        <taxon>Bacteria</taxon>
        <taxon>Pseudomonadati</taxon>
        <taxon>Pseudomonadota</taxon>
        <taxon>Gammaproteobacteria</taxon>
        <taxon>Enterobacterales</taxon>
        <taxon>Enterobacteriaceae</taxon>
        <taxon>Citrobacter</taxon>
    </lineage>
</organism>
<dbReference type="InterPro" id="IPR010994">
    <property type="entry name" value="RuvA_2-like"/>
</dbReference>
<protein>
    <recommendedName>
        <fullName evidence="7">DNA ligase B</fullName>
        <ecNumber evidence="7">6.5.1.2</ecNumber>
    </recommendedName>
    <alternativeName>
        <fullName evidence="7">Polydeoxyribonucleotide synthase [NAD(+)] B</fullName>
    </alternativeName>
</protein>
<feature type="active site" description="N6-AMP-lysine intermediate" evidence="7">
    <location>
        <position position="124"/>
    </location>
</feature>
<keyword evidence="2 7" id="KW-0235">DNA replication</keyword>
<keyword evidence="1 7" id="KW-0436">Ligase</keyword>
<dbReference type="Gene3D" id="3.30.470.30">
    <property type="entry name" value="DNA ligase/mRNA capping enzyme"/>
    <property type="match status" value="1"/>
</dbReference>
<dbReference type="GO" id="GO:0006260">
    <property type="term" value="P:DNA replication"/>
    <property type="evidence" value="ECO:0007669"/>
    <property type="project" value="UniProtKB-KW"/>
</dbReference>